<dbReference type="InterPro" id="IPR019383">
    <property type="entry name" value="Golgin_A_7/ERF4"/>
</dbReference>
<feature type="region of interest" description="Disordered" evidence="7">
    <location>
        <begin position="82"/>
        <end position="223"/>
    </location>
</feature>
<feature type="compositionally biased region" description="Polar residues" evidence="7">
    <location>
        <begin position="24"/>
        <end position="45"/>
    </location>
</feature>
<organism evidence="9 10">
    <name type="scientific">Sporothrix curviconia</name>
    <dbReference type="NCBI Taxonomy" id="1260050"/>
    <lineage>
        <taxon>Eukaryota</taxon>
        <taxon>Fungi</taxon>
        <taxon>Dikarya</taxon>
        <taxon>Ascomycota</taxon>
        <taxon>Pezizomycotina</taxon>
        <taxon>Sordariomycetes</taxon>
        <taxon>Sordariomycetidae</taxon>
        <taxon>Ophiostomatales</taxon>
        <taxon>Ophiostomataceae</taxon>
        <taxon>Sporothrix</taxon>
    </lineage>
</organism>
<evidence type="ECO:0000256" key="6">
    <source>
        <dbReference type="ARBA" id="ARBA00023136"/>
    </source>
</evidence>
<dbReference type="EMBL" id="CAWUHB010000013">
    <property type="protein sequence ID" value="CAK7217157.1"/>
    <property type="molecule type" value="Genomic_DNA"/>
</dbReference>
<keyword evidence="6" id="KW-0472">Membrane</keyword>
<evidence type="ECO:0000259" key="8">
    <source>
        <dbReference type="Pfam" id="PF10256"/>
    </source>
</evidence>
<sequence length="560" mass="60415">MPLVSSFPGGPLGSRPPPLVPTASHATNAHSVQAFSSQKKQQTVLPSRPSALPHRPSVPLDYPQPPFRNRAADTLQRPLRRLSTARLWNPTNSTPRGVASPSTTLRQQQQQNATQSQPQRLPSGAAAASSSARRRAPSTPPPPAVPLSHPVFHDDTPVAKDDPVGTGAADYPLLTLPEQRQIRHSSSPRASLQVERAGSEKRVSLPRSVRHSYDSKRLSLQPPDAESISAIVAPDAVAPSASRGAREDDILPASRQEDEDPNSRPTSTATAEPAFGLTLGHSPGSTKQAKGKGKAIPANILTMAASIDEQRPGEAGRSFSKDLERGPDIMGHHHGHDEGHNHRNSTASLPDGMGIGSAISSSNSSIMGDPDAQQDIGEEWGPQHPCFPHRNPHVSVDDPEYISTRIIRIRRDWLIMGDLAPTFSNLYPEILDPAGMNEPEFRRVIDKLNSELTVAFAPWSARNIVDGFLGLVTGWLWEDLGLTGAKARLARLERWIEAWNREMARTADEGAPVPPKIIPLRQTGYMTLDIQIGDPEIAPEPPSTPALSRSEMPLAATAAS</sequence>
<comment type="similarity">
    <text evidence="2">Belongs to the ERF4 family.</text>
</comment>
<evidence type="ECO:0000313" key="9">
    <source>
        <dbReference type="EMBL" id="CAK7217157.1"/>
    </source>
</evidence>
<evidence type="ECO:0000313" key="10">
    <source>
        <dbReference type="Proteomes" id="UP001642405"/>
    </source>
</evidence>
<evidence type="ECO:0000256" key="2">
    <source>
        <dbReference type="ARBA" id="ARBA00007732"/>
    </source>
</evidence>
<comment type="subunit">
    <text evidence="3">Interacts with ERF2.</text>
</comment>
<evidence type="ECO:0000256" key="7">
    <source>
        <dbReference type="SAM" id="MobiDB-lite"/>
    </source>
</evidence>
<dbReference type="PANTHER" id="PTHR13254">
    <property type="entry name" value="GOLGI AUTOANTIGEN, GOLGIN SUBFAMILY A, 7"/>
    <property type="match status" value="1"/>
</dbReference>
<evidence type="ECO:0000256" key="1">
    <source>
        <dbReference type="ARBA" id="ARBA00004406"/>
    </source>
</evidence>
<comment type="caution">
    <text evidence="9">The sequence shown here is derived from an EMBL/GenBank/DDBJ whole genome shotgun (WGS) entry which is preliminary data.</text>
</comment>
<evidence type="ECO:0000256" key="3">
    <source>
        <dbReference type="ARBA" id="ARBA00011396"/>
    </source>
</evidence>
<protein>
    <recommendedName>
        <fullName evidence="4">Ras modification protein ERF4</fullName>
    </recommendedName>
</protein>
<feature type="compositionally biased region" description="Polar residues" evidence="7">
    <location>
        <begin position="89"/>
        <end position="106"/>
    </location>
</feature>
<keyword evidence="10" id="KW-1185">Reference proteome</keyword>
<name>A0ABP0BCE0_9PEZI</name>
<reference evidence="9 10" key="1">
    <citation type="submission" date="2024-01" db="EMBL/GenBank/DDBJ databases">
        <authorList>
            <person name="Allen C."/>
            <person name="Tagirdzhanova G."/>
        </authorList>
    </citation>
    <scope>NUCLEOTIDE SEQUENCE [LARGE SCALE GENOMIC DNA]</scope>
</reference>
<dbReference type="Pfam" id="PF10256">
    <property type="entry name" value="Erf4"/>
    <property type="match status" value="1"/>
</dbReference>
<dbReference type="Proteomes" id="UP001642405">
    <property type="component" value="Unassembled WGS sequence"/>
</dbReference>
<evidence type="ECO:0000256" key="5">
    <source>
        <dbReference type="ARBA" id="ARBA00022824"/>
    </source>
</evidence>
<feature type="compositionally biased region" description="Low complexity" evidence="7">
    <location>
        <begin position="107"/>
        <end position="131"/>
    </location>
</feature>
<keyword evidence="5" id="KW-0256">Endoplasmic reticulum</keyword>
<dbReference type="PANTHER" id="PTHR13254:SF0">
    <property type="entry name" value="GOLGIN SUBFAMILY A MEMBER 7_ERF4 DOMAIN-CONTAINING PROTEIN"/>
    <property type="match status" value="1"/>
</dbReference>
<feature type="domain" description="Golgin subfamily A member 7/ERF4" evidence="8">
    <location>
        <begin position="406"/>
        <end position="529"/>
    </location>
</feature>
<proteinExistence type="inferred from homology"/>
<accession>A0ABP0BCE0</accession>
<feature type="region of interest" description="Disordered" evidence="7">
    <location>
        <begin position="535"/>
        <end position="560"/>
    </location>
</feature>
<dbReference type="InterPro" id="IPR051371">
    <property type="entry name" value="Ras_palmitoyltransferase"/>
</dbReference>
<feature type="compositionally biased region" description="Basic and acidic residues" evidence="7">
    <location>
        <begin position="151"/>
        <end position="163"/>
    </location>
</feature>
<evidence type="ECO:0000256" key="4">
    <source>
        <dbReference type="ARBA" id="ARBA00018463"/>
    </source>
</evidence>
<gene>
    <name evidence="9" type="ORF">SCUCBS95973_003047</name>
</gene>
<comment type="subcellular location">
    <subcellularLocation>
        <location evidence="1">Endoplasmic reticulum membrane</location>
        <topology evidence="1">Peripheral membrane protein</topology>
    </subcellularLocation>
</comment>
<feature type="region of interest" description="Disordered" evidence="7">
    <location>
        <begin position="1"/>
        <end position="69"/>
    </location>
</feature>
<feature type="region of interest" description="Disordered" evidence="7">
    <location>
        <begin position="236"/>
        <end position="293"/>
    </location>
</feature>